<dbReference type="GO" id="GO:0046621">
    <property type="term" value="P:negative regulation of organ growth"/>
    <property type="evidence" value="ECO:0007669"/>
    <property type="project" value="TreeGrafter"/>
</dbReference>
<feature type="domain" description="WW" evidence="15">
    <location>
        <begin position="551"/>
        <end position="584"/>
    </location>
</feature>
<evidence type="ECO:0000256" key="12">
    <source>
        <dbReference type="SAM" id="Coils"/>
    </source>
</evidence>
<keyword evidence="9" id="KW-0804">Transcription</keyword>
<keyword evidence="8 12" id="KW-0175">Coiled coil</keyword>
<dbReference type="SUPFAM" id="SSF49562">
    <property type="entry name" value="C2 domain (Calcium/lipid-binding domain, CaLB)"/>
    <property type="match status" value="1"/>
</dbReference>
<feature type="domain" description="WW" evidence="15">
    <location>
        <begin position="608"/>
        <end position="633"/>
    </location>
</feature>
<evidence type="ECO:0000256" key="9">
    <source>
        <dbReference type="ARBA" id="ARBA00023163"/>
    </source>
</evidence>
<evidence type="ECO:0000256" key="6">
    <source>
        <dbReference type="ARBA" id="ARBA00022553"/>
    </source>
</evidence>
<dbReference type="GO" id="GO:0006355">
    <property type="term" value="P:regulation of DNA-templated transcription"/>
    <property type="evidence" value="ECO:0007669"/>
    <property type="project" value="TreeGrafter"/>
</dbReference>
<feature type="compositionally biased region" description="Low complexity" evidence="13">
    <location>
        <begin position="525"/>
        <end position="547"/>
    </location>
</feature>
<feature type="region of interest" description="Disordered" evidence="13">
    <location>
        <begin position="579"/>
        <end position="606"/>
    </location>
</feature>
<comment type="caution">
    <text evidence="16">The sequence shown here is derived from an EMBL/GenBank/DDBJ whole genome shotgun (WGS) entry which is preliminary data.</text>
</comment>
<dbReference type="PROSITE" id="PS50020">
    <property type="entry name" value="WW_DOMAIN_2"/>
    <property type="match status" value="4"/>
</dbReference>
<dbReference type="GO" id="GO:0019900">
    <property type="term" value="F:kinase binding"/>
    <property type="evidence" value="ECO:0007669"/>
    <property type="project" value="TreeGrafter"/>
</dbReference>
<keyword evidence="6" id="KW-0597">Phosphoprotein</keyword>
<dbReference type="GO" id="GO:0005737">
    <property type="term" value="C:cytoplasm"/>
    <property type="evidence" value="ECO:0007669"/>
    <property type="project" value="UniProtKB-SubCell"/>
</dbReference>
<name>A0AAV8WRX4_9CUCU</name>
<evidence type="ECO:0000259" key="15">
    <source>
        <dbReference type="PROSITE" id="PS50020"/>
    </source>
</evidence>
<accession>A0AAV8WRX4</accession>
<feature type="coiled-coil region" evidence="12">
    <location>
        <begin position="422"/>
        <end position="463"/>
    </location>
</feature>
<evidence type="ECO:0000256" key="1">
    <source>
        <dbReference type="ARBA" id="ARBA00004221"/>
    </source>
</evidence>
<comment type="subunit">
    <text evidence="11">Forms a complex with Mer and Ex. Interacts (via domain WW 1) with Ex (via RXPPXY motif). Interacts with Mer, Sav, Hpo and Wts.</text>
</comment>
<dbReference type="InterPro" id="IPR036020">
    <property type="entry name" value="WW_dom_sf"/>
</dbReference>
<dbReference type="Pfam" id="PF00168">
    <property type="entry name" value="C2"/>
    <property type="match status" value="1"/>
</dbReference>
<dbReference type="Gene3D" id="2.20.70.10">
    <property type="match status" value="3"/>
</dbReference>
<feature type="region of interest" description="Disordered" evidence="13">
    <location>
        <begin position="161"/>
        <end position="231"/>
    </location>
</feature>
<protein>
    <recommendedName>
        <fullName evidence="4">Protein kibra</fullName>
    </recommendedName>
</protein>
<evidence type="ECO:0000256" key="3">
    <source>
        <dbReference type="ARBA" id="ARBA00010585"/>
    </source>
</evidence>
<evidence type="ECO:0000259" key="14">
    <source>
        <dbReference type="PROSITE" id="PS50004"/>
    </source>
</evidence>
<evidence type="ECO:0000256" key="2">
    <source>
        <dbReference type="ARBA" id="ARBA00004496"/>
    </source>
</evidence>
<dbReference type="Pfam" id="PF00397">
    <property type="entry name" value="WW"/>
    <property type="match status" value="2"/>
</dbReference>
<dbReference type="GO" id="GO:0035330">
    <property type="term" value="P:regulation of hippo signaling"/>
    <property type="evidence" value="ECO:0007669"/>
    <property type="project" value="TreeGrafter"/>
</dbReference>
<dbReference type="Proteomes" id="UP001162156">
    <property type="component" value="Unassembled WGS sequence"/>
</dbReference>
<dbReference type="PROSITE" id="PS50004">
    <property type="entry name" value="C2"/>
    <property type="match status" value="1"/>
</dbReference>
<keyword evidence="7" id="KW-0805">Transcription regulation</keyword>
<organism evidence="16 17">
    <name type="scientific">Rhamnusium bicolor</name>
    <dbReference type="NCBI Taxonomy" id="1586634"/>
    <lineage>
        <taxon>Eukaryota</taxon>
        <taxon>Metazoa</taxon>
        <taxon>Ecdysozoa</taxon>
        <taxon>Arthropoda</taxon>
        <taxon>Hexapoda</taxon>
        <taxon>Insecta</taxon>
        <taxon>Pterygota</taxon>
        <taxon>Neoptera</taxon>
        <taxon>Endopterygota</taxon>
        <taxon>Coleoptera</taxon>
        <taxon>Polyphaga</taxon>
        <taxon>Cucujiformia</taxon>
        <taxon>Chrysomeloidea</taxon>
        <taxon>Cerambycidae</taxon>
        <taxon>Lepturinae</taxon>
        <taxon>Rhagiini</taxon>
        <taxon>Rhamnusium</taxon>
    </lineage>
</organism>
<feature type="compositionally biased region" description="Basic and acidic residues" evidence="13">
    <location>
        <begin position="173"/>
        <end position="198"/>
    </location>
</feature>
<feature type="domain" description="WW" evidence="15">
    <location>
        <begin position="909"/>
        <end position="940"/>
    </location>
</feature>
<dbReference type="PANTHER" id="PTHR14791">
    <property type="entry name" value="BOMB/KIRA PROTEINS"/>
    <property type="match status" value="1"/>
</dbReference>
<evidence type="ECO:0000256" key="11">
    <source>
        <dbReference type="ARBA" id="ARBA00025969"/>
    </source>
</evidence>
<feature type="region of interest" description="Disordered" evidence="13">
    <location>
        <begin position="735"/>
        <end position="755"/>
    </location>
</feature>
<evidence type="ECO:0000256" key="7">
    <source>
        <dbReference type="ARBA" id="ARBA00023015"/>
    </source>
</evidence>
<keyword evidence="17" id="KW-1185">Reference proteome</keyword>
<dbReference type="AlphaFoldDB" id="A0AAV8WRX4"/>
<evidence type="ECO:0000256" key="5">
    <source>
        <dbReference type="ARBA" id="ARBA00022490"/>
    </source>
</evidence>
<feature type="region of interest" description="Disordered" evidence="13">
    <location>
        <begin position="965"/>
        <end position="986"/>
    </location>
</feature>
<gene>
    <name evidence="16" type="ORF">NQ314_018431</name>
</gene>
<dbReference type="Gene3D" id="2.60.40.150">
    <property type="entry name" value="C2 domain"/>
    <property type="match status" value="1"/>
</dbReference>
<evidence type="ECO:0000256" key="10">
    <source>
        <dbReference type="ARBA" id="ARBA00024960"/>
    </source>
</evidence>
<evidence type="ECO:0000256" key="8">
    <source>
        <dbReference type="ARBA" id="ARBA00023054"/>
    </source>
</evidence>
<dbReference type="PANTHER" id="PTHR14791:SF29">
    <property type="entry name" value="PROTEIN KIBRA"/>
    <property type="match status" value="1"/>
</dbReference>
<dbReference type="SMART" id="SM00456">
    <property type="entry name" value="WW"/>
    <property type="match status" value="4"/>
</dbReference>
<dbReference type="InterPro" id="IPR001202">
    <property type="entry name" value="WW_dom"/>
</dbReference>
<comment type="similarity">
    <text evidence="3">Belongs to the WWC family. KIBRA subfamily.</text>
</comment>
<evidence type="ECO:0000256" key="13">
    <source>
        <dbReference type="SAM" id="MobiDB-lite"/>
    </source>
</evidence>
<sequence>MECLTLNPEWNEEFVFRVKPTEQKLVLQVFDENRLTRDDFLGMVELSLINLPKEQEDRVIPAVKYLLRPRSARSRVRGHLELYHAFLHDANLPPIAAPEEPPVDEREWEIISESREETPAQPLFINQSESIIPLPQGWEERQDANGRTYYVNHLARTTQWERPTLSNSTSETRAVEREEQREVFERRFHISADEELNGHVDNSNNTSQADTHDTDHAETTNTPDFQIQDYHNEHNVTNRSRLMSEISDTDYNASAESNESSPRSSVDVPQYQLNLQYVNRNQQDNDCDIINSNSEVDAVDETKLNDISVAELQCRIGKFEPIYDDFNIVQCELESKLVDFSDTEEQERTQFEDDYFLYIGKARCMSESQVMTSHCCDNQVILSTAMVLVKDNQGKFYKARALLDNGSMSNFITEELCKKLGLTTIELRKQRLKELNIELKENIKLLKEKIDRLEIENVHLKDSLNEHRDCFNTTQEKQDHMNHVVQKLISVFENKFTSLIEEINKLNQQITKLNENKLENDDQIDSLSSNSSRRNSTSNSNSQNNLDGFGDGLPPGWSIQKAPNGRMFFIDHNERTTSWVDPRTGRASPMPNQAVTPIVNKRPDDDLGPLPEGWEERVHSDGRIFFIDHMRQKKRQDIFGKTSLEMKDAILNGNLKVKYHCSCRKTYTSAQNIASASTSQTSDPEHGKKTRKNIGLFDIRSMCLICDKTGHKKINQRKEKLTSVQTAIQNKLKEKLQQVTQPSPEQDEYSSDESDDVVNENYCSTENIMHSKKLILHKAAEMLKRQMREFQPQQIDFPVPENISQMEIKKQVPKLLLTFVSWLIDDGAFNNLHNEVAEAVIPCNIIMALSSKIYKKNYFQFGLGLFLHHLVRSKQLLDILSKIGLSCTYNDVRQLTTALAKQKINNDQVYIPPGIDKVDQSKKKYIHANTRTTQWEDPRLSNPQIAGPAIPYSRDYKRKYEYMKTQLRKPPQQSQQDSKLVAAPPSQTRSIDTDVITRLLEQNSLMLNLLASKLFNSSKQATSDFSNSADLHSNDVKNFIIMPDLSRTIEKFSGEKDPIFARRWIAQLETTSRLHFWSDAFTFETARSSLVEAA</sequence>
<dbReference type="EMBL" id="JANEYF010005195">
    <property type="protein sequence ID" value="KAJ8928932.1"/>
    <property type="molecule type" value="Genomic_DNA"/>
</dbReference>
<comment type="subcellular location">
    <subcellularLocation>
        <location evidence="1">Apical cell membrane</location>
    </subcellularLocation>
    <subcellularLocation>
        <location evidence="2">Cytoplasm</location>
    </subcellularLocation>
</comment>
<dbReference type="InterPro" id="IPR035892">
    <property type="entry name" value="C2_domain_sf"/>
</dbReference>
<dbReference type="PROSITE" id="PS01159">
    <property type="entry name" value="WW_DOMAIN_1"/>
    <property type="match status" value="2"/>
</dbReference>
<dbReference type="FunFam" id="2.20.70.10:FF:000037">
    <property type="entry name" value="E3 ubiquitin-protein ligase nedd-4"/>
    <property type="match status" value="1"/>
</dbReference>
<evidence type="ECO:0000313" key="17">
    <source>
        <dbReference type="Proteomes" id="UP001162156"/>
    </source>
</evidence>
<dbReference type="CDD" id="cd00201">
    <property type="entry name" value="WW"/>
    <property type="match status" value="4"/>
</dbReference>
<dbReference type="GO" id="GO:0016477">
    <property type="term" value="P:cell migration"/>
    <property type="evidence" value="ECO:0007669"/>
    <property type="project" value="TreeGrafter"/>
</dbReference>
<dbReference type="GO" id="GO:0016324">
    <property type="term" value="C:apical plasma membrane"/>
    <property type="evidence" value="ECO:0007669"/>
    <property type="project" value="UniProtKB-SubCell"/>
</dbReference>
<feature type="compositionally biased region" description="Acidic residues" evidence="13">
    <location>
        <begin position="745"/>
        <end position="755"/>
    </location>
</feature>
<feature type="domain" description="WW" evidence="15">
    <location>
        <begin position="132"/>
        <end position="165"/>
    </location>
</feature>
<comment type="function">
    <text evidence="10">Regulator of the Hippo/SWH (Sav/Wts/Hpo) signaling pathway, a signaling pathway that plays a pivotal role in organ size control and tumor suppression by restricting proliferation and promoting apoptosis. The core of this pathway is composed of a kinase cascade wherein Hippo (Hpo), in complex with its regulatory protein Salvador (Sav), phosphorylates and activates Warts (Wts) in complex with its regulatory protein Mats, which in turn phosphorylates and inactivates the Yorkie (Yki) oncoprotein. Kibra acts synergistically along with Ex and Mer to regulate the Hippo signaling pathway.</text>
</comment>
<evidence type="ECO:0000313" key="16">
    <source>
        <dbReference type="EMBL" id="KAJ8928932.1"/>
    </source>
</evidence>
<feature type="compositionally biased region" description="Polar residues" evidence="13">
    <location>
        <begin position="161"/>
        <end position="172"/>
    </location>
</feature>
<reference evidence="16" key="1">
    <citation type="journal article" date="2023" name="Insect Mol. Biol.">
        <title>Genome sequencing provides insights into the evolution of gene families encoding plant cell wall-degrading enzymes in longhorned beetles.</title>
        <authorList>
            <person name="Shin N.R."/>
            <person name="Okamura Y."/>
            <person name="Kirsch R."/>
            <person name="Pauchet Y."/>
        </authorList>
    </citation>
    <scope>NUCLEOTIDE SEQUENCE</scope>
    <source>
        <strain evidence="16">RBIC_L_NR</strain>
    </source>
</reference>
<evidence type="ECO:0000256" key="4">
    <source>
        <dbReference type="ARBA" id="ARBA00013712"/>
    </source>
</evidence>
<dbReference type="InterPro" id="IPR000008">
    <property type="entry name" value="C2_dom"/>
</dbReference>
<keyword evidence="5" id="KW-0963">Cytoplasm</keyword>
<feature type="region of interest" description="Disordered" evidence="13">
    <location>
        <begin position="521"/>
        <end position="557"/>
    </location>
</feature>
<proteinExistence type="inferred from homology"/>
<dbReference type="GO" id="GO:0060090">
    <property type="term" value="F:molecular adaptor activity"/>
    <property type="evidence" value="ECO:0007669"/>
    <property type="project" value="TreeGrafter"/>
</dbReference>
<dbReference type="InterPro" id="IPR051105">
    <property type="entry name" value="WWC/KIBRA_Hippo_Reg"/>
</dbReference>
<dbReference type="SUPFAM" id="SSF51045">
    <property type="entry name" value="WW domain"/>
    <property type="match status" value="3"/>
</dbReference>
<feature type="domain" description="C2" evidence="14">
    <location>
        <begin position="1"/>
        <end position="61"/>
    </location>
</feature>
<dbReference type="Gene3D" id="3.90.1750.10">
    <property type="entry name" value="Hect, E3 ligase catalytic domains"/>
    <property type="match status" value="1"/>
</dbReference>